<sequence length="128" mass="14554">MESHRKCCDSDASSMQRCYSVSNDLERYDSSPHYVVVAHFLRLVLFHQLAHFKFDRLAVSIKAVWLELSRLRQETAVQQSINKVALEEGNTIWCLVESGRSNAVQNMSLGSTLRQHSRPPFGCRVGAD</sequence>
<evidence type="ECO:0000313" key="1">
    <source>
        <dbReference type="EMBL" id="TNN65686.1"/>
    </source>
</evidence>
<comment type="caution">
    <text evidence="1">The sequence shown here is derived from an EMBL/GenBank/DDBJ whole genome shotgun (WGS) entry which is preliminary data.</text>
</comment>
<gene>
    <name evidence="1" type="ORF">EYF80_024090</name>
</gene>
<protein>
    <submittedName>
        <fullName evidence="1">Uncharacterized protein</fullName>
    </submittedName>
</protein>
<dbReference type="EMBL" id="SRLO01000231">
    <property type="protein sequence ID" value="TNN65686.1"/>
    <property type="molecule type" value="Genomic_DNA"/>
</dbReference>
<organism evidence="1 2">
    <name type="scientific">Liparis tanakae</name>
    <name type="common">Tanaka's snailfish</name>
    <dbReference type="NCBI Taxonomy" id="230148"/>
    <lineage>
        <taxon>Eukaryota</taxon>
        <taxon>Metazoa</taxon>
        <taxon>Chordata</taxon>
        <taxon>Craniata</taxon>
        <taxon>Vertebrata</taxon>
        <taxon>Euteleostomi</taxon>
        <taxon>Actinopterygii</taxon>
        <taxon>Neopterygii</taxon>
        <taxon>Teleostei</taxon>
        <taxon>Neoteleostei</taxon>
        <taxon>Acanthomorphata</taxon>
        <taxon>Eupercaria</taxon>
        <taxon>Perciformes</taxon>
        <taxon>Cottioidei</taxon>
        <taxon>Cottales</taxon>
        <taxon>Liparidae</taxon>
        <taxon>Liparis</taxon>
    </lineage>
</organism>
<proteinExistence type="predicted"/>
<accession>A0A4Z2HIQ2</accession>
<reference evidence="1 2" key="1">
    <citation type="submission" date="2019-03" db="EMBL/GenBank/DDBJ databases">
        <title>First draft genome of Liparis tanakae, snailfish: a comprehensive survey of snailfish specific genes.</title>
        <authorList>
            <person name="Kim W."/>
            <person name="Song I."/>
            <person name="Jeong J.-H."/>
            <person name="Kim D."/>
            <person name="Kim S."/>
            <person name="Ryu S."/>
            <person name="Song J.Y."/>
            <person name="Lee S.K."/>
        </authorList>
    </citation>
    <scope>NUCLEOTIDE SEQUENCE [LARGE SCALE GENOMIC DNA]</scope>
    <source>
        <tissue evidence="1">Muscle</tissue>
    </source>
</reference>
<evidence type="ECO:0000313" key="2">
    <source>
        <dbReference type="Proteomes" id="UP000314294"/>
    </source>
</evidence>
<dbReference type="AlphaFoldDB" id="A0A4Z2HIQ2"/>
<name>A0A4Z2HIQ2_9TELE</name>
<dbReference type="Proteomes" id="UP000314294">
    <property type="component" value="Unassembled WGS sequence"/>
</dbReference>
<keyword evidence="2" id="KW-1185">Reference proteome</keyword>